<dbReference type="InterPro" id="IPR052719">
    <property type="entry name" value="CvpA-like"/>
</dbReference>
<evidence type="ECO:0000256" key="5">
    <source>
        <dbReference type="SAM" id="MobiDB-lite"/>
    </source>
</evidence>
<evidence type="ECO:0000313" key="7">
    <source>
        <dbReference type="EMBL" id="NBC36271.1"/>
    </source>
</evidence>
<evidence type="ECO:0000313" key="8">
    <source>
        <dbReference type="Proteomes" id="UP000753724"/>
    </source>
</evidence>
<dbReference type="PANTHER" id="PTHR36926:SF1">
    <property type="entry name" value="COLICIN V PRODUCTION PROTEIN"/>
    <property type="match status" value="1"/>
</dbReference>
<evidence type="ECO:0000256" key="3">
    <source>
        <dbReference type="ARBA" id="ARBA00022989"/>
    </source>
</evidence>
<comment type="subcellular location">
    <subcellularLocation>
        <location evidence="1">Membrane</location>
        <topology evidence="1">Multi-pass membrane protein</topology>
    </subcellularLocation>
</comment>
<protein>
    <submittedName>
        <fullName evidence="7">CvpA family protein</fullName>
    </submittedName>
</protein>
<evidence type="ECO:0000256" key="1">
    <source>
        <dbReference type="ARBA" id="ARBA00004141"/>
    </source>
</evidence>
<feature type="transmembrane region" description="Helical" evidence="6">
    <location>
        <begin position="59"/>
        <end position="82"/>
    </location>
</feature>
<dbReference type="InterPro" id="IPR003825">
    <property type="entry name" value="Colicin-V_CvpA"/>
</dbReference>
<feature type="transmembrane region" description="Helical" evidence="6">
    <location>
        <begin position="6"/>
        <end position="24"/>
    </location>
</feature>
<proteinExistence type="predicted"/>
<evidence type="ECO:0000256" key="2">
    <source>
        <dbReference type="ARBA" id="ARBA00022692"/>
    </source>
</evidence>
<dbReference type="EMBL" id="JAAAPO010000002">
    <property type="protein sequence ID" value="NBC36271.1"/>
    <property type="molecule type" value="Genomic_DNA"/>
</dbReference>
<keyword evidence="8" id="KW-1185">Reference proteome</keyword>
<feature type="transmembrane region" description="Helical" evidence="6">
    <location>
        <begin position="103"/>
        <end position="125"/>
    </location>
</feature>
<evidence type="ECO:0000256" key="6">
    <source>
        <dbReference type="SAM" id="Phobius"/>
    </source>
</evidence>
<evidence type="ECO:0000256" key="4">
    <source>
        <dbReference type="ARBA" id="ARBA00023136"/>
    </source>
</evidence>
<feature type="region of interest" description="Disordered" evidence="5">
    <location>
        <begin position="165"/>
        <end position="193"/>
    </location>
</feature>
<gene>
    <name evidence="7" type="ORF">GTZ99_06830</name>
</gene>
<dbReference type="Pfam" id="PF02674">
    <property type="entry name" value="Colicin_V"/>
    <property type="match status" value="1"/>
</dbReference>
<dbReference type="Proteomes" id="UP000753724">
    <property type="component" value="Unassembled WGS sequence"/>
</dbReference>
<keyword evidence="2 6" id="KW-0812">Transmembrane</keyword>
<sequence>MTGFDVTVFVVVGALASFGFMRGFVQESISLLAWVVSMVAIRTLHGTLADVLAGHVGTASGASVLAFLLLAIVPYAAVRFIARYMGNASRTSMLGPVDRVLGFGFGAVKGTVLVVMGFSVLVLAYDTIWGAGGRPKWITASRTYPFINASSEELVRLISERRRAAREAAQEDGASSADTTSDVPPPRKRHKAD</sequence>
<dbReference type="PANTHER" id="PTHR36926">
    <property type="entry name" value="COLICIN V PRODUCTION PROTEIN"/>
    <property type="match status" value="1"/>
</dbReference>
<name>A0ABW9XCK8_9SPHN</name>
<keyword evidence="4 6" id="KW-0472">Membrane</keyword>
<dbReference type="RefSeq" id="WP_161717498.1">
    <property type="nucleotide sequence ID" value="NZ_JAAAPO010000002.1"/>
</dbReference>
<comment type="caution">
    <text evidence="7">The sequence shown here is derived from an EMBL/GenBank/DDBJ whole genome shotgun (WGS) entry which is preliminary data.</text>
</comment>
<accession>A0ABW9XCK8</accession>
<keyword evidence="3 6" id="KW-1133">Transmembrane helix</keyword>
<reference evidence="8" key="1">
    <citation type="submission" date="2020-01" db="EMBL/GenBank/DDBJ databases">
        <title>Sphingomonas sp. strain CSW-10.</title>
        <authorList>
            <person name="Chen W.-M."/>
        </authorList>
    </citation>
    <scope>NUCLEOTIDE SEQUENCE [LARGE SCALE GENOMIC DNA]</scope>
    <source>
        <strain evidence="8">FSY-8</strain>
    </source>
</reference>
<feature type="transmembrane region" description="Helical" evidence="6">
    <location>
        <begin position="31"/>
        <end position="53"/>
    </location>
</feature>
<organism evidence="7 8">
    <name type="scientific">Novosphingobium ovatum</name>
    <dbReference type="NCBI Taxonomy" id="1908523"/>
    <lineage>
        <taxon>Bacteria</taxon>
        <taxon>Pseudomonadati</taxon>
        <taxon>Pseudomonadota</taxon>
        <taxon>Alphaproteobacteria</taxon>
        <taxon>Sphingomonadales</taxon>
        <taxon>Sphingomonadaceae</taxon>
        <taxon>Novosphingobium</taxon>
    </lineage>
</organism>